<feature type="signal peptide" evidence="1">
    <location>
        <begin position="1"/>
        <end position="21"/>
    </location>
</feature>
<accession>A0AAD5H658</accession>
<name>A0AAD5H658_9CHLO</name>
<sequence>MKALFASLALLLLAAAGPCRADLGAATPLDDPTDITPVELIDASLGPLSELAARTGLSLQDAATLVAARAATVHSTAGGAADGMATRGLGDLIGAVPDAVSDVIDWGRWQLSYYKCIAKCIVGYKPSSSGKMVERMVDCVLNKCNQ</sequence>
<dbReference type="AlphaFoldDB" id="A0AAD5H658"/>
<keyword evidence="3" id="KW-1185">Reference proteome</keyword>
<organism evidence="2 3">
    <name type="scientific">Chlorella ohadii</name>
    <dbReference type="NCBI Taxonomy" id="2649997"/>
    <lineage>
        <taxon>Eukaryota</taxon>
        <taxon>Viridiplantae</taxon>
        <taxon>Chlorophyta</taxon>
        <taxon>core chlorophytes</taxon>
        <taxon>Trebouxiophyceae</taxon>
        <taxon>Chlorellales</taxon>
        <taxon>Chlorellaceae</taxon>
        <taxon>Chlorella clade</taxon>
        <taxon>Chlorella</taxon>
    </lineage>
</organism>
<reference evidence="2" key="1">
    <citation type="submission" date="2020-11" db="EMBL/GenBank/DDBJ databases">
        <title>Chlorella ohadii genome sequencing and assembly.</title>
        <authorList>
            <person name="Murik O."/>
            <person name="Treves H."/>
            <person name="Kedem I."/>
            <person name="Shotland Y."/>
            <person name="Kaplan A."/>
        </authorList>
    </citation>
    <scope>NUCLEOTIDE SEQUENCE</scope>
    <source>
        <strain evidence="2">1</strain>
    </source>
</reference>
<evidence type="ECO:0000313" key="2">
    <source>
        <dbReference type="EMBL" id="KAI7845316.1"/>
    </source>
</evidence>
<comment type="caution">
    <text evidence="2">The sequence shown here is derived from an EMBL/GenBank/DDBJ whole genome shotgun (WGS) entry which is preliminary data.</text>
</comment>
<proteinExistence type="predicted"/>
<feature type="chain" id="PRO_5042210935" evidence="1">
    <location>
        <begin position="22"/>
        <end position="146"/>
    </location>
</feature>
<protein>
    <submittedName>
        <fullName evidence="2">Uncharacterized protein</fullName>
    </submittedName>
</protein>
<evidence type="ECO:0000313" key="3">
    <source>
        <dbReference type="Proteomes" id="UP001205105"/>
    </source>
</evidence>
<evidence type="ECO:0000256" key="1">
    <source>
        <dbReference type="SAM" id="SignalP"/>
    </source>
</evidence>
<keyword evidence="1" id="KW-0732">Signal</keyword>
<dbReference type="EMBL" id="JADXDR010000019">
    <property type="protein sequence ID" value="KAI7845316.1"/>
    <property type="molecule type" value="Genomic_DNA"/>
</dbReference>
<gene>
    <name evidence="2" type="ORF">COHA_001158</name>
</gene>
<dbReference type="Proteomes" id="UP001205105">
    <property type="component" value="Unassembled WGS sequence"/>
</dbReference>